<keyword evidence="8" id="KW-0479">Metal-binding</keyword>
<dbReference type="SUPFAM" id="SSF49265">
    <property type="entry name" value="Fibronectin type III"/>
    <property type="match status" value="3"/>
</dbReference>
<keyword evidence="9" id="KW-0677">Repeat</keyword>
<keyword evidence="4" id="KW-0963">Cytoplasm</keyword>
<name>A0A913ZMT8_PATMI</name>
<feature type="compositionally biased region" description="Basic and acidic residues" evidence="18">
    <location>
        <begin position="699"/>
        <end position="717"/>
    </location>
</feature>
<comment type="catalytic activity">
    <reaction evidence="16">
        <text>L-threonyl-[protein] + ATP = O-phospho-L-threonyl-[protein] + ADP + H(+)</text>
        <dbReference type="Rhea" id="RHEA:46608"/>
        <dbReference type="Rhea" id="RHEA-COMP:11060"/>
        <dbReference type="Rhea" id="RHEA-COMP:11605"/>
        <dbReference type="ChEBI" id="CHEBI:15378"/>
        <dbReference type="ChEBI" id="CHEBI:30013"/>
        <dbReference type="ChEBI" id="CHEBI:30616"/>
        <dbReference type="ChEBI" id="CHEBI:61977"/>
        <dbReference type="ChEBI" id="CHEBI:456216"/>
        <dbReference type="EC" id="2.7.11.1"/>
    </reaction>
</comment>
<dbReference type="PRINTS" id="PR00014">
    <property type="entry name" value="FNTYPEIII"/>
</dbReference>
<dbReference type="GO" id="GO:0005516">
    <property type="term" value="F:calmodulin binding"/>
    <property type="evidence" value="ECO:0007669"/>
    <property type="project" value="UniProtKB-KW"/>
</dbReference>
<dbReference type="InterPro" id="IPR013783">
    <property type="entry name" value="Ig-like_fold"/>
</dbReference>
<dbReference type="FunFam" id="2.60.40.10:FF:000107">
    <property type="entry name" value="Myosin, light chain kinase a"/>
    <property type="match status" value="1"/>
</dbReference>
<evidence type="ECO:0000256" key="16">
    <source>
        <dbReference type="ARBA" id="ARBA00047899"/>
    </source>
</evidence>
<organism evidence="21 22">
    <name type="scientific">Patiria miniata</name>
    <name type="common">Bat star</name>
    <name type="synonym">Asterina miniata</name>
    <dbReference type="NCBI Taxonomy" id="46514"/>
    <lineage>
        <taxon>Eukaryota</taxon>
        <taxon>Metazoa</taxon>
        <taxon>Echinodermata</taxon>
        <taxon>Eleutherozoa</taxon>
        <taxon>Asterozoa</taxon>
        <taxon>Asteroidea</taxon>
        <taxon>Valvatacea</taxon>
        <taxon>Valvatida</taxon>
        <taxon>Asterinidae</taxon>
        <taxon>Patiria</taxon>
    </lineage>
</organism>
<keyword evidence="14" id="KW-1015">Disulfide bond</keyword>
<evidence type="ECO:0000256" key="15">
    <source>
        <dbReference type="ARBA" id="ARBA00023319"/>
    </source>
</evidence>
<feature type="compositionally biased region" description="Low complexity" evidence="18">
    <location>
        <begin position="808"/>
        <end position="820"/>
    </location>
</feature>
<evidence type="ECO:0000259" key="20">
    <source>
        <dbReference type="PROSITE" id="PS50853"/>
    </source>
</evidence>
<dbReference type="InterPro" id="IPR013098">
    <property type="entry name" value="Ig_I-set"/>
</dbReference>
<dbReference type="EnsemblMetazoa" id="XM_038196492.1">
    <property type="protein sequence ID" value="XP_038052420.1"/>
    <property type="gene ID" value="LOC119725131"/>
</dbReference>
<keyword evidence="12" id="KW-0460">Magnesium</keyword>
<keyword evidence="7" id="KW-0808">Transferase</keyword>
<dbReference type="GO" id="GO:0046872">
    <property type="term" value="F:metal ion binding"/>
    <property type="evidence" value="ECO:0007669"/>
    <property type="project" value="UniProtKB-KW"/>
</dbReference>
<evidence type="ECO:0000256" key="2">
    <source>
        <dbReference type="ARBA" id="ARBA00004496"/>
    </source>
</evidence>
<dbReference type="Pfam" id="PF07679">
    <property type="entry name" value="I-set"/>
    <property type="match status" value="13"/>
</dbReference>
<dbReference type="Pfam" id="PF00041">
    <property type="entry name" value="fn3"/>
    <property type="match status" value="5"/>
</dbReference>
<dbReference type="InterPro" id="IPR050964">
    <property type="entry name" value="Striated_Muscle_Regulatory"/>
</dbReference>
<feature type="domain" description="Ig-like" evidence="19">
    <location>
        <begin position="326"/>
        <end position="417"/>
    </location>
</feature>
<feature type="domain" description="Ig-like" evidence="19">
    <location>
        <begin position="593"/>
        <end position="687"/>
    </location>
</feature>
<dbReference type="PROSITE" id="PS50853">
    <property type="entry name" value="FN3"/>
    <property type="match status" value="5"/>
</dbReference>
<dbReference type="Gene3D" id="2.60.40.10">
    <property type="entry name" value="Immunoglobulins"/>
    <property type="match status" value="18"/>
</dbReference>
<evidence type="ECO:0000256" key="13">
    <source>
        <dbReference type="ARBA" id="ARBA00022860"/>
    </source>
</evidence>
<dbReference type="InterPro" id="IPR003961">
    <property type="entry name" value="FN3_dom"/>
</dbReference>
<feature type="domain" description="Fibronectin type-III" evidence="20">
    <location>
        <begin position="2002"/>
        <end position="2096"/>
    </location>
</feature>
<dbReference type="SMART" id="SM00060">
    <property type="entry name" value="FN3"/>
    <property type="match status" value="5"/>
</dbReference>
<dbReference type="GO" id="GO:0031672">
    <property type="term" value="C:A band"/>
    <property type="evidence" value="ECO:0007669"/>
    <property type="project" value="UniProtKB-ARBA"/>
</dbReference>
<evidence type="ECO:0000256" key="7">
    <source>
        <dbReference type="ARBA" id="ARBA00022679"/>
    </source>
</evidence>
<evidence type="ECO:0000256" key="5">
    <source>
        <dbReference type="ARBA" id="ARBA00022527"/>
    </source>
</evidence>
<dbReference type="FunFam" id="2.60.40.10:FF:000031">
    <property type="entry name" value="Myosin-binding protein C, slow type"/>
    <property type="match status" value="1"/>
</dbReference>
<keyword evidence="5" id="KW-0723">Serine/threonine-protein kinase</keyword>
<comment type="catalytic activity">
    <reaction evidence="17">
        <text>L-seryl-[protein] + ATP = O-phospho-L-seryl-[protein] + ADP + H(+)</text>
        <dbReference type="Rhea" id="RHEA:17989"/>
        <dbReference type="Rhea" id="RHEA-COMP:9863"/>
        <dbReference type="Rhea" id="RHEA-COMP:11604"/>
        <dbReference type="ChEBI" id="CHEBI:15378"/>
        <dbReference type="ChEBI" id="CHEBI:29999"/>
        <dbReference type="ChEBI" id="CHEBI:30616"/>
        <dbReference type="ChEBI" id="CHEBI:83421"/>
        <dbReference type="ChEBI" id="CHEBI:456216"/>
        <dbReference type="EC" id="2.7.11.1"/>
    </reaction>
</comment>
<keyword evidence="10" id="KW-0418">Kinase</keyword>
<dbReference type="PROSITE" id="PS50835">
    <property type="entry name" value="IG_LIKE"/>
    <property type="match status" value="12"/>
</dbReference>
<dbReference type="GeneID" id="119725131"/>
<keyword evidence="13" id="KW-0112">Calmodulin-binding</keyword>
<dbReference type="EC" id="2.7.11.1" evidence="3"/>
<dbReference type="FunFam" id="2.60.40.10:FF:000097">
    <property type="entry name" value="Bent, isoform F"/>
    <property type="match status" value="4"/>
</dbReference>
<feature type="domain" description="Ig-like" evidence="19">
    <location>
        <begin position="1407"/>
        <end position="1498"/>
    </location>
</feature>
<keyword evidence="6" id="KW-0597">Phosphoprotein</keyword>
<evidence type="ECO:0000256" key="9">
    <source>
        <dbReference type="ARBA" id="ARBA00022737"/>
    </source>
</evidence>
<dbReference type="InterPro" id="IPR036116">
    <property type="entry name" value="FN3_sf"/>
</dbReference>
<evidence type="ECO:0000259" key="19">
    <source>
        <dbReference type="PROSITE" id="PS50835"/>
    </source>
</evidence>
<feature type="domain" description="Ig-like" evidence="19">
    <location>
        <begin position="1137"/>
        <end position="1223"/>
    </location>
</feature>
<comment type="subcellular location">
    <subcellularLocation>
        <location evidence="2">Cytoplasm</location>
    </subcellularLocation>
</comment>
<feature type="domain" description="Fibronectin type-III" evidence="20">
    <location>
        <begin position="1901"/>
        <end position="1996"/>
    </location>
</feature>
<dbReference type="GO" id="GO:0045989">
    <property type="term" value="P:positive regulation of striated muscle contraction"/>
    <property type="evidence" value="ECO:0007669"/>
    <property type="project" value="UniProtKB-ARBA"/>
</dbReference>
<evidence type="ECO:0000256" key="17">
    <source>
        <dbReference type="ARBA" id="ARBA00048679"/>
    </source>
</evidence>
<keyword evidence="11" id="KW-0106">Calcium</keyword>
<dbReference type="PANTHER" id="PTHR13817:SF151">
    <property type="entry name" value="TITIN"/>
    <property type="match status" value="1"/>
</dbReference>
<dbReference type="InterPro" id="IPR007110">
    <property type="entry name" value="Ig-like_dom"/>
</dbReference>
<evidence type="ECO:0000313" key="21">
    <source>
        <dbReference type="EnsemblMetazoa" id="XP_038052420.1"/>
    </source>
</evidence>
<dbReference type="PANTHER" id="PTHR13817">
    <property type="entry name" value="TITIN"/>
    <property type="match status" value="1"/>
</dbReference>
<proteinExistence type="predicted"/>
<feature type="region of interest" description="Disordered" evidence="18">
    <location>
        <begin position="683"/>
        <end position="793"/>
    </location>
</feature>
<evidence type="ECO:0000256" key="18">
    <source>
        <dbReference type="SAM" id="MobiDB-lite"/>
    </source>
</evidence>
<dbReference type="Proteomes" id="UP000887568">
    <property type="component" value="Unplaced"/>
</dbReference>
<sequence length="2100" mass="231903">MVKESGPTFVQKPILDQSDDGRVLKFSCRIAGEPRPNFKWFLNDKELSDGGRYFMTTKPDGDSYQVALEIEDVSGEDAGNYKIVAENKSGSTSATINLKFGEEEEGEGKPGGADGLAPNFTMKPKMRQSEDGLKLTIECELMADPEPEVTWYRGNSTLRDGGRFRLTYTPDGEYIFLALEITDVTERDGGEYKIVASNKLGTATNTIKLNFQTGAPSFTMQPKIEQSPDGRNLTFQCELTADPKPTLTWFKDDVPLAAGGRYTMNVEPDDNVYFLTLGIADVSAKDAGKYKIMAKNEHGDAKSTIDLNFEGGAEEPPKPPVKGTPPSFIGKPGMRQSDDGTSVYFDCQLMADPKPEVIWTLGNKRIPTGGKYNLKLEPKGTDKFSLMLSMDNISPKDGGTYVVYARNQGGEDRTTINLNFDVREANKEGAPTFIEKPTIKQEDNGRRLVMECKVMADPRPKVVWYYNNKELKDAGRYRLRTTKQGKIYILVLDMSNVTPQDMGIYKVVAENEKGKASSTMTVNFEVKDKRFPRKFEVSTEVAKVHVDFPASSMETIDLGPDFGTLELLMPEMEMGGPREIELISKGPEEQEKPKVKDSVPVFSEPLEDVDVENGKAVEFRCRIVGKVTKVIWYRDSKEIRPSYNIKILQEGDLYMLRMPRAMARDSGDYKIVVVGPGGEAKSEAELFVDETPSKKKAPKKDEEAPPEKKPRPGDKPKPAPAEEAVTPMEQTPAESAPAPVEKAVTPMEQTPAKSAPGPVEEAVTPMEQTPAKSAPAPVEEAVTPMEQTPAESTPLPVEIEITPEGGIVAQQAPEEQAAVPKQRRMSATDYLDEESAPESAPKKGESAPDEGFRKTGQSVKPAETKPTAPPPAVKMKEEGGPPSFIESPCKVQVIEGQSVKFEAVVEGKPKPTVTWYKGSTKIDDGYKNRYAVKFLEKQDVHVLEVKKSEMTDTGKFSCIVENDHGKDERVFSMMVNKKPEADALDFRQFLRHREVERRESKVEVPDWGTLKDTDVPDKVGAEVTRPLRSTRANERDGRLTLEVGCKANGVKPTWHKNGQELTASKKYKIKSTINDYELTITDLKVADSGDYTVKFGDFAESKCNVVIDVHRCLATMSDREVTTMVSKGILPKGAGKPKVDFVTLLKPVEVHEGQDARFSCELSGDCMELQWYKGNDKVPPRDKKCEVKRLGRRHTLIVKDCKAADQSEIAISVFGRYSRADLTVKSKPKFVKELSPVTVVESRSCALTCEISDFTSEVKWLKDGKPVTLDDRVVTKMDKGVRKLVFYKAAFDDAAEYTVKFADLESKAKLTVTEPPNFNGNLPDEVEAFAHQDAEFATEVSSDDAEVFWFKNGQPIMPGEEDKYEMISEGPTRKLVVKDVGPEDEANYACALDETRATRSNLKVQAPPTLKMPLDMEDLIVKAGEPVEVTLDISGSPAPQVEWSKPGTTLAPDDRTQMVTMPMSATLLITHTDRNDTNEYTVTVNNKHGTESANFKITVIDKPQGPESVKISSYDEHSVSLTWKPPVDNGNSEITHYVVEYKEVKRGDWTVATDSVSETEFTVPNLTEGKEYTFRVAAVNIVGTSEPKQTDRTQVAKEPFEPADQMEAPKVVDTHDGSIELKWSPPEFDGGCPITGYIIEKREVGSPRWSKATKSPIKGTSYEVPDLVQGGNYEFRAIAVNKAGESEPSTPSKAALAREPIDPALPPGEPVIEDVTKDSVTLSWAKPKDDGGSPIAGYYVEKKNPATGDWERVNKKPIKDTKYKVPDLVEGEEYEFRVVAENEAGLSEPSVVSPPVVAKDPEIPPSLDVSQLKDLTVKAGQTIKLSVSFTGTPPPKATWSLDEEELVPDDRTKLRSNLLTAELTTMDARRSDTGVYVVTVTNPFGTEKGTSNVNVLDKPGPPKGPMEINGVTATSAVLSWQAPADDGGQPITNYIIEKRDIKRSGWSVVNDTTKDTTLKVTKLQEKTEYMFRVAAETTLGVSKYLEAPHTVLAKNPYDEPGAPGVPEVVDYDNDFVDLEWEEPENDGGADIEGYVVEKKEKTSTRWMDATDKPVRGTNFKVPNLIEGRTYEFRVAAVNKAGKGKPSQVSQPKLVKAKFCE</sequence>
<feature type="domain" description="Ig-like" evidence="19">
    <location>
        <begin position="431"/>
        <end position="523"/>
    </location>
</feature>
<feature type="domain" description="Ig-like" evidence="19">
    <location>
        <begin position="7"/>
        <end position="97"/>
    </location>
</feature>
<dbReference type="InterPro" id="IPR003599">
    <property type="entry name" value="Ig_sub"/>
</dbReference>
<evidence type="ECO:0000313" key="22">
    <source>
        <dbReference type="Proteomes" id="UP000887568"/>
    </source>
</evidence>
<feature type="domain" description="Ig-like" evidence="19">
    <location>
        <begin position="882"/>
        <end position="972"/>
    </location>
</feature>
<feature type="region of interest" description="Disordered" evidence="18">
    <location>
        <begin position="805"/>
        <end position="886"/>
    </location>
</feature>
<evidence type="ECO:0000256" key="4">
    <source>
        <dbReference type="ARBA" id="ARBA00022490"/>
    </source>
</evidence>
<dbReference type="SMART" id="SM00409">
    <property type="entry name" value="IG"/>
    <property type="match status" value="13"/>
</dbReference>
<dbReference type="FunFam" id="2.60.40.10:FF:000127">
    <property type="entry name" value="titin isoform X1"/>
    <property type="match status" value="3"/>
</dbReference>
<dbReference type="FunFam" id="2.60.40.10:FF:000425">
    <property type="entry name" value="Myosin light chain kinase"/>
    <property type="match status" value="1"/>
</dbReference>
<evidence type="ECO:0000256" key="3">
    <source>
        <dbReference type="ARBA" id="ARBA00012513"/>
    </source>
</evidence>
<dbReference type="OMA" id="CSLEVYH"/>
<protein>
    <recommendedName>
        <fullName evidence="3">non-specific serine/threonine protein kinase</fullName>
        <ecNumber evidence="3">2.7.11.1</ecNumber>
    </recommendedName>
</protein>
<dbReference type="RefSeq" id="XP_038052420.1">
    <property type="nucleotide sequence ID" value="XM_038196492.1"/>
</dbReference>
<dbReference type="GO" id="GO:0060298">
    <property type="term" value="P:positive regulation of sarcomere organization"/>
    <property type="evidence" value="ECO:0007669"/>
    <property type="project" value="UniProtKB-ARBA"/>
</dbReference>
<evidence type="ECO:0000256" key="8">
    <source>
        <dbReference type="ARBA" id="ARBA00022723"/>
    </source>
</evidence>
<dbReference type="CDD" id="cd00063">
    <property type="entry name" value="FN3"/>
    <property type="match status" value="5"/>
</dbReference>
<dbReference type="OrthoDB" id="504170at2759"/>
<keyword evidence="22" id="KW-1185">Reference proteome</keyword>
<dbReference type="SMART" id="SM00408">
    <property type="entry name" value="IGc2"/>
    <property type="match status" value="9"/>
</dbReference>
<feature type="domain" description="Ig-like" evidence="19">
    <location>
        <begin position="216"/>
        <end position="308"/>
    </location>
</feature>
<feature type="region of interest" description="Disordered" evidence="18">
    <location>
        <begin position="307"/>
        <end position="327"/>
    </location>
</feature>
<dbReference type="FunFam" id="2.60.40.10:FF:000160">
    <property type="entry name" value="Titin a"/>
    <property type="match status" value="1"/>
</dbReference>
<evidence type="ECO:0000256" key="10">
    <source>
        <dbReference type="ARBA" id="ARBA00022777"/>
    </source>
</evidence>
<feature type="domain" description="Fibronectin type-III" evidence="20">
    <location>
        <begin position="1505"/>
        <end position="1599"/>
    </location>
</feature>
<dbReference type="FunFam" id="2.60.40.10:FF:000051">
    <property type="entry name" value="Uncharacterized protein, isoform J"/>
    <property type="match status" value="1"/>
</dbReference>
<comment type="cofactor">
    <cofactor evidence="1">
        <name>Mg(2+)</name>
        <dbReference type="ChEBI" id="CHEBI:18420"/>
    </cofactor>
</comment>
<feature type="domain" description="Fibronectin type-III" evidence="20">
    <location>
        <begin position="1706"/>
        <end position="1801"/>
    </location>
</feature>
<feature type="domain" description="Ig-like" evidence="19">
    <location>
        <begin position="1805"/>
        <end position="1894"/>
    </location>
</feature>
<feature type="compositionally biased region" description="Basic and acidic residues" evidence="18">
    <location>
        <begin position="840"/>
        <end position="853"/>
    </location>
</feature>
<dbReference type="FunFam" id="2.60.40.10:FF:000032">
    <property type="entry name" value="palladin isoform X1"/>
    <property type="match status" value="1"/>
</dbReference>
<dbReference type="InterPro" id="IPR003598">
    <property type="entry name" value="Ig_sub2"/>
</dbReference>
<evidence type="ECO:0000256" key="14">
    <source>
        <dbReference type="ARBA" id="ARBA00023157"/>
    </source>
</evidence>
<keyword evidence="15" id="KW-0393">Immunoglobulin domain</keyword>
<accession>A0A913ZMT8</accession>
<feature type="domain" description="Ig-like" evidence="19">
    <location>
        <begin position="118"/>
        <end position="210"/>
    </location>
</feature>
<dbReference type="FunFam" id="2.60.40.10:FF:000003">
    <property type="entry name" value="Titin isoform E"/>
    <property type="match status" value="1"/>
</dbReference>
<dbReference type="GO" id="GO:0004674">
    <property type="term" value="F:protein serine/threonine kinase activity"/>
    <property type="evidence" value="ECO:0007669"/>
    <property type="project" value="UniProtKB-KW"/>
</dbReference>
<evidence type="ECO:0000256" key="6">
    <source>
        <dbReference type="ARBA" id="ARBA00022553"/>
    </source>
</evidence>
<feature type="domain" description="Ig-like" evidence="19">
    <location>
        <begin position="1316"/>
        <end position="1400"/>
    </location>
</feature>
<dbReference type="InterPro" id="IPR036179">
    <property type="entry name" value="Ig-like_dom_sf"/>
</dbReference>
<evidence type="ECO:0000256" key="11">
    <source>
        <dbReference type="ARBA" id="ARBA00022837"/>
    </source>
</evidence>
<evidence type="ECO:0000256" key="12">
    <source>
        <dbReference type="ARBA" id="ARBA00022842"/>
    </source>
</evidence>
<feature type="domain" description="Fibronectin type-III" evidence="20">
    <location>
        <begin position="1605"/>
        <end position="1700"/>
    </location>
</feature>
<evidence type="ECO:0000256" key="1">
    <source>
        <dbReference type="ARBA" id="ARBA00001946"/>
    </source>
</evidence>
<feature type="domain" description="Ig-like" evidence="19">
    <location>
        <begin position="1228"/>
        <end position="1311"/>
    </location>
</feature>
<dbReference type="SUPFAM" id="SSF48726">
    <property type="entry name" value="Immunoglobulin"/>
    <property type="match status" value="13"/>
</dbReference>
<reference evidence="21" key="1">
    <citation type="submission" date="2022-11" db="UniProtKB">
        <authorList>
            <consortium name="EnsemblMetazoa"/>
        </authorList>
    </citation>
    <scope>IDENTIFICATION</scope>
</reference>